<dbReference type="PANTHER" id="PTHR37860">
    <property type="entry name" value="AGAP008810-PA"/>
    <property type="match status" value="1"/>
</dbReference>
<proteinExistence type="predicted"/>
<dbReference type="Proteomes" id="UP000728185">
    <property type="component" value="Unassembled WGS sequence"/>
</dbReference>
<gene>
    <name evidence="1" type="ORF">FBUS_01868</name>
</gene>
<comment type="caution">
    <text evidence="1">The sequence shown here is derived from an EMBL/GenBank/DDBJ whole genome shotgun (WGS) entry which is preliminary data.</text>
</comment>
<organism evidence="1 2">
    <name type="scientific">Fasciolopsis buskii</name>
    <dbReference type="NCBI Taxonomy" id="27845"/>
    <lineage>
        <taxon>Eukaryota</taxon>
        <taxon>Metazoa</taxon>
        <taxon>Spiralia</taxon>
        <taxon>Lophotrochozoa</taxon>
        <taxon>Platyhelminthes</taxon>
        <taxon>Trematoda</taxon>
        <taxon>Digenea</taxon>
        <taxon>Plagiorchiida</taxon>
        <taxon>Echinostomata</taxon>
        <taxon>Echinostomatoidea</taxon>
        <taxon>Fasciolidae</taxon>
        <taxon>Fasciolopsis</taxon>
    </lineage>
</organism>
<evidence type="ECO:0000313" key="1">
    <source>
        <dbReference type="EMBL" id="KAA0200416.1"/>
    </source>
</evidence>
<dbReference type="EMBL" id="LUCM01000553">
    <property type="protein sequence ID" value="KAA0200416.1"/>
    <property type="molecule type" value="Genomic_DNA"/>
</dbReference>
<keyword evidence="2" id="KW-1185">Reference proteome</keyword>
<sequence>MTTAFVRLGAQDQWYIKDLKKFVYDWITSPKTSGNGPIQSKFLVSNKVLIDSSLFVPTTGGFPMEIKYLVLKTWRKSNQNQITFAPGEVRVNWTSSSCLSLGTQLKIFGFQHRSTTNQWWSMSLDGNVHGLLHYASQRDKKGGQIYLQNWGNEQLAFNYKYDNYAILDESVISSSINSPQITLISQTPDYVDTLLGIRATSKIVLADNSSDIWPTEAALYVNKFRGLDAKFELEHGGDWIGSVKRCYLFFSRPGELDSNDGPKTHLELSFETGPVNKTAQFVQFRLVPPWQHELSVRAEYSRNGILQASGNLGPTPWQVYGVYTDSEDQQRFTARIHYFTGELTLAFRGNVTGNFKLQIQNSNSSWPMPLEMTQRAITSRHTYYPSFKRFHHDTWLRLPGDQVLNLQLEWNTGRRNGRLEQGVIRLKQSSGQESSELQSALTWTEGDAISQLDRTVDGYSRKLTVETKAVQSNNNPILFTFGMDQFSSKNIWMIHTDLPAIVSFNTWSYSPDLPSIHLNYSIACKFRYRLDQGGAVETFSSLTIPSQNIDALARGYLKWKSIRKAGVSWIQDLSGSVTFRIFPPGNDRYFRVNVSHTVTQNVVTVASVEFDSKTLYMVESTLYRGLPVHSFRFLWPNDQEIVMNTTYTLQVGPKTAIAFRNLLAKNENEPIAAINTEIFYHLETNKLLIRHNSTKFVEGGTPELIAGFEWGNELHGNVARKPLQIEFKAAGLLQIQIPILEIDSRMDALVGTYFGPQKVTLQGRLLYSRPMSNSKYGVDFMCELITQSVFAVQSNLDFYLSGHPTRSSGCDFKFKSADSARTIALECSKASFGSILFHEKFRRKSELEMDGSTMLAIIPNNPTEQFKGWYSNYNYGVAKFPLGLMLEIRGEFTPNSGVGPGSPMRLYLQFTGEKSYRSGNLEAVFNSQHIGFWTGFEMGTVMLRYELTGWEAKNEEIMLTARAIMGFRHLEGRGTRAFESGFQVSVSPHSDKFHIQLQSGQPGRSQDNSISFRYYLESTQTSASLDIWLFSLMECSVKSEVIYDQSGRFGEAKLKFIVPRLNAANKVLFKRDGEFVKLLVVSNNETYLDVPVLLSENVPVNADNEPVQFSFLYPGVSITGSQKKTIRFSQLGWKARNHNSFRALNTSLDIGQNGDKYKYSVFLGISSGRDRSFFNQIDLKTTYPWPIEASFSFGRKTKESHFYRHNIRKLGEDDKSSWTSQADCSIDAAYATNCGMNYQSQIRTFNVSLKGQPEQSVYHVELSWDRTRAGMIQIFLKGRSSVRLWTPLRRVQFHLESNERRLGNESVHALTNYTIASWDPKSEKPAREAYTTLLVYQLNDKTEDKRNWTYGFKLLSNLLSKDSVECNLTVDSAQDQLGFKANLFTEDQLNHKVRLQLTSHESKKDTIHSQFDLKIQDNEYSVLGEHVLKSSYMTSEITLSHPVVWITPGRWNITIDSWNQLSMTNFNETNISSRMWRNNTHNVMEQILLVNNGLLNMTHFSSLQLSPFQLDSILNSISGRAWITGRKNGPREFLVDAEHSPSNTDWSILNRRKDLVARFLFDPENTVHINLNWRPGLINEILLHGTELSDVKRIKILLQNPVPMASNVHKLLTVLFGENDASVINHRNLKEWWHTSVRDVHQAFLTIQQFWNEDQFYLKTLNIPVVEQLGRLNVTELAENITSVQAVLLAEVERTLKTAAEEDLVNHDQLELLKSDIERNRFPLFKPTFEAMVRMTNTIMWATGQFANFLFGKVAACANAVYTLQQSLRTWFDNHYARISTLGQTPFAIQLGKFLTQLQTHMPALKPVGCFYNMMVKSVSALVSQSIQYCQRLVLGTVPEKELLDLLSLMATGQVENASQLFFKPHLTKLTADLEKGMVKLSVHIPKLFEKLIGNVIGTQSYPRQVNEIKNGDEEPVCLPYIRSLDSLTRLRVTRNGDRILLRVHGAKIAQELISILFDVRLRYLRVQLDGAWHGQCRGLLGTNDFEQLHELLDPESQRIWNQSDVSRLWSYTPSDGNTMDNLEVVIKNQSSVSSNFHILCNDKWQKFQSCFADVNPEPWIKACAYRRSLLYSSEESDTGDHQNQWNERYCFVARVYVHSCNQHDVPLRVPHQCIACSRSNELRPTNMTVEEEATPTPGKRITVVIEMGSCFERRKNEIIELVNLLDKSKQTQPIQYSAILFTSLSGVTETSRLTSKQGAVWMTAEQFLQTMRVFDGHANVPSKESHTTDFVEWPRATEALSRAIRQPAASAEIHDSVLLFICSGCTPEGSQYKTVTRVIKRKGIDFHYIPDASFTTVGDLNRNIFLLTSDGNYDELLPEGSVRRVVNIGTVNAPRDHCSLIAQGSGGLIWAYRNVATTKQRLRAVITSIANHLTQQVAVRRHCVCRDNLYGAGVLDCSASTNKTMTKLDYFPSN</sequence>
<evidence type="ECO:0000313" key="2">
    <source>
        <dbReference type="Proteomes" id="UP000728185"/>
    </source>
</evidence>
<dbReference type="PANTHER" id="PTHR37860:SF2">
    <property type="entry name" value="VITELLOGENIN DOMAIN-CONTAINING PROTEIN"/>
    <property type="match status" value="1"/>
</dbReference>
<dbReference type="OrthoDB" id="6274398at2759"/>
<reference evidence="1" key="1">
    <citation type="submission" date="2019-05" db="EMBL/GenBank/DDBJ databases">
        <title>Annotation for the trematode Fasciolopsis buski.</title>
        <authorList>
            <person name="Choi Y.-J."/>
        </authorList>
    </citation>
    <scope>NUCLEOTIDE SEQUENCE</scope>
    <source>
        <strain evidence="1">HT</strain>
        <tissue evidence="1">Whole worm</tissue>
    </source>
</reference>
<protein>
    <recommendedName>
        <fullName evidence="3">VWFD domain-containing protein</fullName>
    </recommendedName>
</protein>
<evidence type="ECO:0008006" key="3">
    <source>
        <dbReference type="Google" id="ProtNLM"/>
    </source>
</evidence>
<accession>A0A8E0S975</accession>
<name>A0A8E0S975_9TREM</name>